<name>A0A5B7EMU7_PORTR</name>
<organism evidence="3 4">
    <name type="scientific">Portunus trituberculatus</name>
    <name type="common">Swimming crab</name>
    <name type="synonym">Neptunus trituberculatus</name>
    <dbReference type="NCBI Taxonomy" id="210409"/>
    <lineage>
        <taxon>Eukaryota</taxon>
        <taxon>Metazoa</taxon>
        <taxon>Ecdysozoa</taxon>
        <taxon>Arthropoda</taxon>
        <taxon>Crustacea</taxon>
        <taxon>Multicrustacea</taxon>
        <taxon>Malacostraca</taxon>
        <taxon>Eumalacostraca</taxon>
        <taxon>Eucarida</taxon>
        <taxon>Decapoda</taxon>
        <taxon>Pleocyemata</taxon>
        <taxon>Brachyura</taxon>
        <taxon>Eubrachyura</taxon>
        <taxon>Portunoidea</taxon>
        <taxon>Portunidae</taxon>
        <taxon>Portuninae</taxon>
        <taxon>Portunus</taxon>
    </lineage>
</organism>
<gene>
    <name evidence="3" type="ORF">E2C01_027992</name>
</gene>
<dbReference type="AlphaFoldDB" id="A0A5B7EMU7"/>
<feature type="chain" id="PRO_5023018367" description="Secreted protein" evidence="2">
    <location>
        <begin position="26"/>
        <end position="86"/>
    </location>
</feature>
<evidence type="ECO:0000313" key="3">
    <source>
        <dbReference type="EMBL" id="MPC34597.1"/>
    </source>
</evidence>
<keyword evidence="4" id="KW-1185">Reference proteome</keyword>
<proteinExistence type="predicted"/>
<feature type="signal peptide" evidence="2">
    <location>
        <begin position="1"/>
        <end position="25"/>
    </location>
</feature>
<evidence type="ECO:0000313" key="4">
    <source>
        <dbReference type="Proteomes" id="UP000324222"/>
    </source>
</evidence>
<dbReference type="Proteomes" id="UP000324222">
    <property type="component" value="Unassembled WGS sequence"/>
</dbReference>
<evidence type="ECO:0000256" key="2">
    <source>
        <dbReference type="SAM" id="SignalP"/>
    </source>
</evidence>
<sequence>MILQEEAALSRRLCLLALYVVPLASCPVHIMGDAAPHSPEAGTGRMCSKMLGGTVQAVIPRWCAGRSPRLPSDSSSAAPSCGNDEL</sequence>
<accession>A0A5B7EMU7</accession>
<protein>
    <recommendedName>
        <fullName evidence="5">Secreted protein</fullName>
    </recommendedName>
</protein>
<evidence type="ECO:0008006" key="5">
    <source>
        <dbReference type="Google" id="ProtNLM"/>
    </source>
</evidence>
<feature type="region of interest" description="Disordered" evidence="1">
    <location>
        <begin position="67"/>
        <end position="86"/>
    </location>
</feature>
<comment type="caution">
    <text evidence="3">The sequence shown here is derived from an EMBL/GenBank/DDBJ whole genome shotgun (WGS) entry which is preliminary data.</text>
</comment>
<keyword evidence="2" id="KW-0732">Signal</keyword>
<reference evidence="3 4" key="1">
    <citation type="submission" date="2019-05" db="EMBL/GenBank/DDBJ databases">
        <title>Another draft genome of Portunus trituberculatus and its Hox gene families provides insights of decapod evolution.</title>
        <authorList>
            <person name="Jeong J.-H."/>
            <person name="Song I."/>
            <person name="Kim S."/>
            <person name="Choi T."/>
            <person name="Kim D."/>
            <person name="Ryu S."/>
            <person name="Kim W."/>
        </authorList>
    </citation>
    <scope>NUCLEOTIDE SEQUENCE [LARGE SCALE GENOMIC DNA]</scope>
    <source>
        <tissue evidence="3">Muscle</tissue>
    </source>
</reference>
<evidence type="ECO:0000256" key="1">
    <source>
        <dbReference type="SAM" id="MobiDB-lite"/>
    </source>
</evidence>
<dbReference type="EMBL" id="VSRR010003088">
    <property type="protein sequence ID" value="MPC34597.1"/>
    <property type="molecule type" value="Genomic_DNA"/>
</dbReference>